<dbReference type="InterPro" id="IPR006680">
    <property type="entry name" value="Amidohydro-rel"/>
</dbReference>
<dbReference type="Gene3D" id="2.30.40.10">
    <property type="entry name" value="Urease, subunit C, domain 1"/>
    <property type="match status" value="1"/>
</dbReference>
<evidence type="ECO:0000313" key="2">
    <source>
        <dbReference type="EMBL" id="MDT0689083.1"/>
    </source>
</evidence>
<keyword evidence="3" id="KW-1185">Reference proteome</keyword>
<proteinExistence type="predicted"/>
<name>A0ABU3DZL9_9FLAO</name>
<protein>
    <submittedName>
        <fullName evidence="2">Amidohydrolase family protein</fullName>
    </submittedName>
</protein>
<dbReference type="InterPro" id="IPR051781">
    <property type="entry name" value="Metallo-dep_Hydrolase"/>
</dbReference>
<accession>A0ABU3DZL9</accession>
<dbReference type="InterPro" id="IPR032466">
    <property type="entry name" value="Metal_Hydrolase"/>
</dbReference>
<sequence length="386" mass="42048">MVERVLIKGSYLWDGSSDELINNGALICEGEKIQIVASLAEMPPSAYDTVLDFSGCTLMPGMIDSHTHHSMDPTMENYLDRMSDSIPDLTIRATVMMKKDLLSGITTCRTLGDKEYLDIACREAVKNNLISGPRSIVAGKGIRAATGHGFVGYPYNGKEEIKKAIKDNLEAGADFTKIYITGTLRGNGDLPSYLTREEIATAIETSHEAGVKVASHCVGGVGLDWALDLGLDTLEHAYHISDHQIEKLGKSRTQPVLTPSPILNDEIVNHYPQHLIRGHYDERDEISSRMRSLIEAKIPFALGTDGMHGELYNEAKYVVELGASNLQALQALTLNGAGVCNIEKETGSLIPGKYADIIAVEGNPMENILSLKKVKLVVKKGRVVSN</sequence>
<feature type="domain" description="Amidohydrolase-related" evidence="1">
    <location>
        <begin position="57"/>
        <end position="384"/>
    </location>
</feature>
<dbReference type="Gene3D" id="3.20.20.140">
    <property type="entry name" value="Metal-dependent hydrolases"/>
    <property type="match status" value="1"/>
</dbReference>
<dbReference type="RefSeq" id="WP_311682289.1">
    <property type="nucleotide sequence ID" value="NZ_JAVRHM010000004.1"/>
</dbReference>
<dbReference type="EMBL" id="JAVRHM010000004">
    <property type="protein sequence ID" value="MDT0689083.1"/>
    <property type="molecule type" value="Genomic_DNA"/>
</dbReference>
<evidence type="ECO:0000313" key="3">
    <source>
        <dbReference type="Proteomes" id="UP001261624"/>
    </source>
</evidence>
<reference evidence="2 3" key="1">
    <citation type="submission" date="2023-09" db="EMBL/GenBank/DDBJ databases">
        <authorList>
            <person name="Rey-Velasco X."/>
        </authorList>
    </citation>
    <scope>NUCLEOTIDE SEQUENCE [LARGE SCALE GENOMIC DNA]</scope>
    <source>
        <strain evidence="2 3">F188</strain>
    </source>
</reference>
<dbReference type="PANTHER" id="PTHR43135:SF3">
    <property type="entry name" value="ALPHA-D-RIBOSE 1-METHYLPHOSPHONATE 5-TRIPHOSPHATE DIPHOSPHATASE"/>
    <property type="match status" value="1"/>
</dbReference>
<evidence type="ECO:0000259" key="1">
    <source>
        <dbReference type="Pfam" id="PF01979"/>
    </source>
</evidence>
<dbReference type="PANTHER" id="PTHR43135">
    <property type="entry name" value="ALPHA-D-RIBOSE 1-METHYLPHOSPHONATE 5-TRIPHOSPHATE DIPHOSPHATASE"/>
    <property type="match status" value="1"/>
</dbReference>
<dbReference type="SUPFAM" id="SSF51556">
    <property type="entry name" value="Metallo-dependent hydrolases"/>
    <property type="match status" value="1"/>
</dbReference>
<dbReference type="Pfam" id="PF01979">
    <property type="entry name" value="Amidohydro_1"/>
    <property type="match status" value="1"/>
</dbReference>
<dbReference type="SUPFAM" id="SSF51338">
    <property type="entry name" value="Composite domain of metallo-dependent hydrolases"/>
    <property type="match status" value="1"/>
</dbReference>
<dbReference type="Proteomes" id="UP001261624">
    <property type="component" value="Unassembled WGS sequence"/>
</dbReference>
<comment type="caution">
    <text evidence="2">The sequence shown here is derived from an EMBL/GenBank/DDBJ whole genome shotgun (WGS) entry which is preliminary data.</text>
</comment>
<dbReference type="InterPro" id="IPR011059">
    <property type="entry name" value="Metal-dep_hydrolase_composite"/>
</dbReference>
<gene>
    <name evidence="2" type="ORF">RM549_04760</name>
</gene>
<organism evidence="2 3">
    <name type="scientific">Autumnicola patrickiae</name>
    <dbReference type="NCBI Taxonomy" id="3075591"/>
    <lineage>
        <taxon>Bacteria</taxon>
        <taxon>Pseudomonadati</taxon>
        <taxon>Bacteroidota</taxon>
        <taxon>Flavobacteriia</taxon>
        <taxon>Flavobacteriales</taxon>
        <taxon>Flavobacteriaceae</taxon>
        <taxon>Autumnicola</taxon>
    </lineage>
</organism>